<dbReference type="STRING" id="400092.PKOR_08075"/>
<dbReference type="Gene3D" id="2.60.40.1120">
    <property type="entry name" value="Carboxypeptidase-like, regulatory domain"/>
    <property type="match status" value="1"/>
</dbReference>
<dbReference type="KEGG" id="pko:PKOR_08075"/>
<dbReference type="InterPro" id="IPR008969">
    <property type="entry name" value="CarboxyPept-like_regulatory"/>
</dbReference>
<dbReference type="HOGENOM" id="CLU_004317_0_1_10"/>
<evidence type="ECO:0000256" key="2">
    <source>
        <dbReference type="ARBA" id="ARBA00022448"/>
    </source>
</evidence>
<dbReference type="EMBL" id="CP009621">
    <property type="protein sequence ID" value="AKD03084.1"/>
    <property type="molecule type" value="Genomic_DNA"/>
</dbReference>
<keyword evidence="3 7" id="KW-1134">Transmembrane beta strand</keyword>
<keyword evidence="8" id="KW-0732">Signal</keyword>
<dbReference type="AlphaFoldDB" id="A0A0E3ZDA2"/>
<proteinExistence type="inferred from homology"/>
<feature type="signal peptide" evidence="8">
    <location>
        <begin position="1"/>
        <end position="21"/>
    </location>
</feature>
<dbReference type="SUPFAM" id="SSF56935">
    <property type="entry name" value="Porins"/>
    <property type="match status" value="1"/>
</dbReference>
<dbReference type="InterPro" id="IPR023997">
    <property type="entry name" value="TonB-dep_OMP_SusC/RagA_CS"/>
</dbReference>
<dbReference type="InterPro" id="IPR036942">
    <property type="entry name" value="Beta-barrel_TonB_sf"/>
</dbReference>
<keyword evidence="6 7" id="KW-0998">Cell outer membrane</keyword>
<keyword evidence="4 7" id="KW-0812">Transmembrane</keyword>
<dbReference type="InterPro" id="IPR039426">
    <property type="entry name" value="TonB-dep_rcpt-like"/>
</dbReference>
<dbReference type="Gene3D" id="2.170.130.10">
    <property type="entry name" value="TonB-dependent receptor, plug domain"/>
    <property type="match status" value="1"/>
</dbReference>
<evidence type="ECO:0000256" key="5">
    <source>
        <dbReference type="ARBA" id="ARBA00023136"/>
    </source>
</evidence>
<accession>A0A0E3ZDA2</accession>
<dbReference type="PATRIC" id="fig|400092.3.peg.1781"/>
<protein>
    <recommendedName>
        <fullName evidence="9">TonB-dependent receptor plug domain-containing protein</fullName>
    </recommendedName>
</protein>
<feature type="chain" id="PRO_5002416648" description="TonB-dependent receptor plug domain-containing protein" evidence="8">
    <location>
        <begin position="22"/>
        <end position="1000"/>
    </location>
</feature>
<dbReference type="InterPro" id="IPR037066">
    <property type="entry name" value="Plug_dom_sf"/>
</dbReference>
<evidence type="ECO:0000256" key="6">
    <source>
        <dbReference type="ARBA" id="ARBA00023237"/>
    </source>
</evidence>
<keyword evidence="2 7" id="KW-0813">Transport</keyword>
<sequence length="1000" mass="109775">MKKLLLLSFILVVTLLQQAVAQGKTVSGTVTDAQSGQGLPGVTVLVKGTQVGTATGANGNYTINVPEGSNTLVFSFIGYTAVERQVGNASTVNVGLSVDNKQLSEVIITGYGTTNTLVNTGAVNQVTPEDIDIPVTSFDKALQGKVPGLQSVGASGQPGSAQEIRIRGVGSITASSSPLYVIDGVPINSGDLSRNTTTANALAGINPNDIESITVLKDASAASIYGSRAANGVIVVTTKSGKAGKTRVRLNAEYGWSERAYNNENTRPLTTAENIELFSEALLNDSYYRNGYGLTPDNIGEFLSDNFGLDPAVNTNWEDEISQTGVTQQYNVAADGGNDKTRFHVSAGYFGQEGIVQKSEFERYTTNFKLSHDLSNKLTFSSNLMISSSNQSGPLNSGYFANPVMASLFLLPSIAADDRPRAPFNPVVLRDLDQNNNNTLKGIGSFTGEYRILPNLKVTSKYGIDYNNLEEDSYQNPIYGDGMSAGGYSTRYYTRYFNWIWTNLVDYTWDINKDNTWVANLKGGYEAQKSTYLSSSLTSNNLPLNTDYTVPSVGAIPYEAGGTNESYTFASLLAIADFSYQSKYVLSASFRRDGSSRFGSENRYGNFWSVGASWNLDQESFIQDIDWVDQLKLRASYGVNGNAGIGNFSWRRLYGYSYTYDGQVASVPNSLGNEELTWEKNKPFDVGIDAAFFNNRLSITADYYSRETSDLLLERPLSRTTGWTTRLENVGAMRNSGFEFGINATPVQAGDFRWDVNFNISKNKNEVLELVQDEQLVSPFIRKVGEDIQSYYLPLWAGIDPADGNPMWYTDGTRSETTKNYNLAERALTGKKASPDAFGGFGTTVSWKGLALDASFYYSYGNYLYDPYYQYLNSGGYYLGYYNQRATQLNRWQSPENPGDGRIPRLDWDGTNAHRLSDNILNKGDFIRLRDVTLAYNLPESIISKVGMSNVRVYVRGTNLWTSTKDDYLPYDPEAGGVGGTTNFDINVPKTVTFGLNVGF</sequence>
<organism evidence="10 11">
    <name type="scientific">Pontibacter korlensis</name>
    <dbReference type="NCBI Taxonomy" id="400092"/>
    <lineage>
        <taxon>Bacteria</taxon>
        <taxon>Pseudomonadati</taxon>
        <taxon>Bacteroidota</taxon>
        <taxon>Cytophagia</taxon>
        <taxon>Cytophagales</taxon>
        <taxon>Hymenobacteraceae</taxon>
        <taxon>Pontibacter</taxon>
    </lineage>
</organism>
<dbReference type="OrthoDB" id="9768177at2"/>
<evidence type="ECO:0000256" key="7">
    <source>
        <dbReference type="PROSITE-ProRule" id="PRU01360"/>
    </source>
</evidence>
<evidence type="ECO:0000256" key="1">
    <source>
        <dbReference type="ARBA" id="ARBA00004571"/>
    </source>
</evidence>
<keyword evidence="5 7" id="KW-0472">Membrane</keyword>
<dbReference type="GO" id="GO:0009279">
    <property type="term" value="C:cell outer membrane"/>
    <property type="evidence" value="ECO:0007669"/>
    <property type="project" value="UniProtKB-SubCell"/>
</dbReference>
<dbReference type="Gene3D" id="2.40.170.20">
    <property type="entry name" value="TonB-dependent receptor, beta-barrel domain"/>
    <property type="match status" value="1"/>
</dbReference>
<dbReference type="InterPro" id="IPR012910">
    <property type="entry name" value="Plug_dom"/>
</dbReference>
<keyword evidence="11" id="KW-1185">Reference proteome</keyword>
<dbReference type="Pfam" id="PF07715">
    <property type="entry name" value="Plug"/>
    <property type="match status" value="1"/>
</dbReference>
<evidence type="ECO:0000256" key="4">
    <source>
        <dbReference type="ARBA" id="ARBA00022692"/>
    </source>
</evidence>
<dbReference type="RefSeq" id="WP_046310108.1">
    <property type="nucleotide sequence ID" value="NZ_CBCSCY010000010.1"/>
</dbReference>
<dbReference type="NCBIfam" id="TIGR04057">
    <property type="entry name" value="SusC_RagA_signa"/>
    <property type="match status" value="1"/>
</dbReference>
<name>A0A0E3ZDA2_9BACT</name>
<evidence type="ECO:0000313" key="11">
    <source>
        <dbReference type="Proteomes" id="UP000033109"/>
    </source>
</evidence>
<reference evidence="10 11" key="1">
    <citation type="journal article" date="2015" name="Sci. Rep.">
        <title>Unraveling adaptation of Pontibacter korlensis to radiation and infertility in desert through complete genome and comparative transcriptomic analysis.</title>
        <authorList>
            <person name="Dai J."/>
            <person name="Dai W."/>
            <person name="Qiu C."/>
            <person name="Yang Z."/>
            <person name="Zhang Y."/>
            <person name="Zhou M."/>
            <person name="Zhang L."/>
            <person name="Fang C."/>
            <person name="Gao Q."/>
            <person name="Yang Q."/>
            <person name="Li X."/>
            <person name="Wang Z."/>
            <person name="Wang Z."/>
            <person name="Jia Z."/>
            <person name="Chen X."/>
        </authorList>
    </citation>
    <scope>NUCLEOTIDE SEQUENCE [LARGE SCALE GENOMIC DNA]</scope>
    <source>
        <strain evidence="10 11">X14-1T</strain>
    </source>
</reference>
<evidence type="ECO:0000313" key="10">
    <source>
        <dbReference type="EMBL" id="AKD03084.1"/>
    </source>
</evidence>
<evidence type="ECO:0000259" key="9">
    <source>
        <dbReference type="Pfam" id="PF07715"/>
    </source>
</evidence>
<dbReference type="NCBIfam" id="TIGR04056">
    <property type="entry name" value="OMP_RagA_SusC"/>
    <property type="match status" value="1"/>
</dbReference>
<evidence type="ECO:0000256" key="3">
    <source>
        <dbReference type="ARBA" id="ARBA00022452"/>
    </source>
</evidence>
<feature type="domain" description="TonB-dependent receptor plug" evidence="9">
    <location>
        <begin position="120"/>
        <end position="233"/>
    </location>
</feature>
<dbReference type="SUPFAM" id="SSF49464">
    <property type="entry name" value="Carboxypeptidase regulatory domain-like"/>
    <property type="match status" value="1"/>
</dbReference>
<evidence type="ECO:0000256" key="8">
    <source>
        <dbReference type="SAM" id="SignalP"/>
    </source>
</evidence>
<dbReference type="InterPro" id="IPR023996">
    <property type="entry name" value="TonB-dep_OMP_SusC/RagA"/>
</dbReference>
<comment type="similarity">
    <text evidence="7">Belongs to the TonB-dependent receptor family.</text>
</comment>
<dbReference type="Pfam" id="PF13715">
    <property type="entry name" value="CarbopepD_reg_2"/>
    <property type="match status" value="1"/>
</dbReference>
<dbReference type="Proteomes" id="UP000033109">
    <property type="component" value="Chromosome"/>
</dbReference>
<gene>
    <name evidence="10" type="ORF">PKOR_08075</name>
</gene>
<comment type="subcellular location">
    <subcellularLocation>
        <location evidence="1 7">Cell outer membrane</location>
        <topology evidence="1 7">Multi-pass membrane protein</topology>
    </subcellularLocation>
</comment>
<dbReference type="PROSITE" id="PS52016">
    <property type="entry name" value="TONB_DEPENDENT_REC_3"/>
    <property type="match status" value="1"/>
</dbReference>